<accession>A0A7L8ZJ90</accession>
<gene>
    <name evidence="1" type="ORF">F379_116</name>
</gene>
<dbReference type="EMBL" id="MT932329">
    <property type="protein sequence ID" value="QOI69402.1"/>
    <property type="molecule type" value="Genomic_DNA"/>
</dbReference>
<protein>
    <submittedName>
        <fullName evidence="1">Uncharacterized protein</fullName>
    </submittedName>
</protein>
<proteinExistence type="predicted"/>
<dbReference type="Proteomes" id="UP000593835">
    <property type="component" value="Segment"/>
</dbReference>
<sequence>MLLTQLCIPIPPINCNLNKNSEDSYILTLSYKNKTILFKQIDIDIFNKLHNKNHIACILAELIIFKYQLSDEALKLYRLDAFIEYLKFKLKEID</sequence>
<reference evidence="1 2" key="1">
    <citation type="submission" date="2020-08" db="EMBL/GenBank/DDBJ databases">
        <authorList>
            <person name="Sorensen M.C.H."/>
        </authorList>
    </citation>
    <scope>NUCLEOTIDE SEQUENCE [LARGE SCALE GENOMIC DNA]</scope>
</reference>
<evidence type="ECO:0000313" key="1">
    <source>
        <dbReference type="EMBL" id="QOI69402.1"/>
    </source>
</evidence>
<keyword evidence="2" id="KW-1185">Reference proteome</keyword>
<organism evidence="1 2">
    <name type="scientific">Campylobacter phage F379</name>
    <dbReference type="NCBI Taxonomy" id="2776767"/>
    <lineage>
        <taxon>Viruses</taxon>
        <taxon>Duplodnaviria</taxon>
        <taxon>Heunggongvirae</taxon>
        <taxon>Uroviricota</taxon>
        <taxon>Caudoviricetes</taxon>
        <taxon>Connertonviridae</taxon>
        <taxon>Firehammervirus</taxon>
        <taxon>Firehammervirus F379</taxon>
    </lineage>
</organism>
<evidence type="ECO:0000313" key="2">
    <source>
        <dbReference type="Proteomes" id="UP000593835"/>
    </source>
</evidence>
<name>A0A7L8ZJ90_9CAUD</name>